<dbReference type="SUPFAM" id="SSF51735">
    <property type="entry name" value="NAD(P)-binding Rossmann-fold domains"/>
    <property type="match status" value="1"/>
</dbReference>
<keyword evidence="4" id="KW-1185">Reference proteome</keyword>
<feature type="domain" description="D-isomer specific 2-hydroxyacid dehydrogenase NAD-binding" evidence="1">
    <location>
        <begin position="148"/>
        <end position="243"/>
    </location>
</feature>
<dbReference type="EMBL" id="JBHTKJ010000041">
    <property type="protein sequence ID" value="MFD1039631.1"/>
    <property type="molecule type" value="Genomic_DNA"/>
</dbReference>
<evidence type="ECO:0000313" key="3">
    <source>
        <dbReference type="EMBL" id="MFD1039631.1"/>
    </source>
</evidence>
<dbReference type="NCBIfam" id="NF006162">
    <property type="entry name" value="PRK08306.1"/>
    <property type="match status" value="1"/>
</dbReference>
<evidence type="ECO:0000259" key="2">
    <source>
        <dbReference type="Pfam" id="PF16924"/>
    </source>
</evidence>
<accession>A0ABW3LML3</accession>
<dbReference type="NCBIfam" id="TIGR02853">
    <property type="entry name" value="spore_dpaA"/>
    <property type="match status" value="1"/>
</dbReference>
<proteinExistence type="predicted"/>
<name>A0ABW3LML3_9BACI</name>
<organism evidence="3 4">
    <name type="scientific">Virgibacillus byunsanensis</name>
    <dbReference type="NCBI Taxonomy" id="570945"/>
    <lineage>
        <taxon>Bacteria</taxon>
        <taxon>Bacillati</taxon>
        <taxon>Bacillota</taxon>
        <taxon>Bacilli</taxon>
        <taxon>Bacillales</taxon>
        <taxon>Bacillaceae</taxon>
        <taxon>Virgibacillus</taxon>
    </lineage>
</organism>
<comment type="caution">
    <text evidence="3">The sequence shown here is derived from an EMBL/GenBank/DDBJ whole genome shotgun (WGS) entry which is preliminary data.</text>
</comment>
<protein>
    <submittedName>
        <fullName evidence="3">Dipicolinate synthase subunit DpsA</fullName>
    </submittedName>
</protein>
<evidence type="ECO:0000313" key="4">
    <source>
        <dbReference type="Proteomes" id="UP001597040"/>
    </source>
</evidence>
<dbReference type="Pfam" id="PF02826">
    <property type="entry name" value="2-Hacid_dh_C"/>
    <property type="match status" value="1"/>
</dbReference>
<evidence type="ECO:0000259" key="1">
    <source>
        <dbReference type="Pfam" id="PF02826"/>
    </source>
</evidence>
<dbReference type="InterPro" id="IPR014215">
    <property type="entry name" value="Dipicolinic_acid_synth_A"/>
</dbReference>
<dbReference type="Proteomes" id="UP001597040">
    <property type="component" value="Unassembled WGS sequence"/>
</dbReference>
<dbReference type="InterPro" id="IPR036291">
    <property type="entry name" value="NAD(P)-bd_dom_sf"/>
</dbReference>
<dbReference type="InterPro" id="IPR006140">
    <property type="entry name" value="D-isomer_DH_NAD-bd"/>
</dbReference>
<dbReference type="RefSeq" id="WP_390363287.1">
    <property type="nucleotide sequence ID" value="NZ_JBHTKJ010000041.1"/>
</dbReference>
<reference evidence="4" key="1">
    <citation type="journal article" date="2019" name="Int. J. Syst. Evol. Microbiol.">
        <title>The Global Catalogue of Microorganisms (GCM) 10K type strain sequencing project: providing services to taxonomists for standard genome sequencing and annotation.</title>
        <authorList>
            <consortium name="The Broad Institute Genomics Platform"/>
            <consortium name="The Broad Institute Genome Sequencing Center for Infectious Disease"/>
            <person name="Wu L."/>
            <person name="Ma J."/>
        </authorList>
    </citation>
    <scope>NUCLEOTIDE SEQUENCE [LARGE SCALE GENOMIC DNA]</scope>
    <source>
        <strain evidence="4">CCUG 56754</strain>
    </source>
</reference>
<dbReference type="Gene3D" id="3.40.50.720">
    <property type="entry name" value="NAD(P)-binding Rossmann-like Domain"/>
    <property type="match status" value="2"/>
</dbReference>
<sequence length="295" mass="31815">MLINLNILVIGGDDRNLEVIHNLAIAGANVYLLGFDQLTFDNPKIHQSRLNEVDLTVIDAITLPVAGTDETGKVEATYSNKTIILSEELISQTPAHCIIYTGTSQPFLDTLTTLTQRKLVRLFDRDDVAILNSIPTAEGALKLAMEQTDRTIHGSKVMVLGFGRVGTTVARLFSSVGANVRVGVRKSVNMARITEMGLTPIRLADLEKEISDIDICINTIPHQILDSNIIATMSTSTLIIDLASKPGGTDFKFADNKGLNAIHALGLPGKTAPKTAGIILADILSEELSGIEFKK</sequence>
<dbReference type="Pfam" id="PF16924">
    <property type="entry name" value="DpaA_N"/>
    <property type="match status" value="1"/>
</dbReference>
<gene>
    <name evidence="3" type="primary">dpsA</name>
    <name evidence="3" type="ORF">ACFQ3N_14675</name>
</gene>
<dbReference type="InterPro" id="IPR031629">
    <property type="entry name" value="DpaA_N"/>
</dbReference>
<feature type="domain" description="Dipicolinate synthase subunit A N-terminal" evidence="2">
    <location>
        <begin position="7"/>
        <end position="122"/>
    </location>
</feature>